<keyword evidence="4" id="KW-1185">Reference proteome</keyword>
<protein>
    <submittedName>
        <fullName evidence="3">Uncharacterized protein</fullName>
    </submittedName>
</protein>
<name>A0AAV5R4U0_PICKL</name>
<proteinExistence type="predicted"/>
<keyword evidence="2" id="KW-1133">Transmembrane helix</keyword>
<sequence length="104" mass="11655">MFNPLAQLKLISDELGKESSDDNKLGIIQALGIKFLFAFVLVFCIFVYLDKTSSLNGRSPEENKKLHKMGYKEEEVKEEVKEEKAVGSSTGVSKGDKVKKSRKL</sequence>
<gene>
    <name evidence="3" type="ORF">DAPK24_030700</name>
</gene>
<reference evidence="3 4" key="1">
    <citation type="journal article" date="2023" name="Elife">
        <title>Identification of key yeast species and microbe-microbe interactions impacting larval growth of Drosophila in the wild.</title>
        <authorList>
            <person name="Mure A."/>
            <person name="Sugiura Y."/>
            <person name="Maeda R."/>
            <person name="Honda K."/>
            <person name="Sakurai N."/>
            <person name="Takahashi Y."/>
            <person name="Watada M."/>
            <person name="Katoh T."/>
            <person name="Gotoh A."/>
            <person name="Gotoh Y."/>
            <person name="Taniguchi I."/>
            <person name="Nakamura K."/>
            <person name="Hayashi T."/>
            <person name="Katayama T."/>
            <person name="Uemura T."/>
            <person name="Hattori Y."/>
        </authorList>
    </citation>
    <scope>NUCLEOTIDE SEQUENCE [LARGE SCALE GENOMIC DNA]</scope>
    <source>
        <strain evidence="3 4">PK-24</strain>
    </source>
</reference>
<dbReference type="AlphaFoldDB" id="A0AAV5R4U0"/>
<evidence type="ECO:0000313" key="3">
    <source>
        <dbReference type="EMBL" id="GMM46495.1"/>
    </source>
</evidence>
<accession>A0AAV5R4U0</accession>
<evidence type="ECO:0000313" key="4">
    <source>
        <dbReference type="Proteomes" id="UP001378960"/>
    </source>
</evidence>
<organism evidence="3 4">
    <name type="scientific">Pichia kluyveri</name>
    <name type="common">Yeast</name>
    <dbReference type="NCBI Taxonomy" id="36015"/>
    <lineage>
        <taxon>Eukaryota</taxon>
        <taxon>Fungi</taxon>
        <taxon>Dikarya</taxon>
        <taxon>Ascomycota</taxon>
        <taxon>Saccharomycotina</taxon>
        <taxon>Pichiomycetes</taxon>
        <taxon>Pichiales</taxon>
        <taxon>Pichiaceae</taxon>
        <taxon>Pichia</taxon>
    </lineage>
</organism>
<dbReference type="EMBL" id="BTGB01000003">
    <property type="protein sequence ID" value="GMM46495.1"/>
    <property type="molecule type" value="Genomic_DNA"/>
</dbReference>
<keyword evidence="2" id="KW-0812">Transmembrane</keyword>
<dbReference type="Proteomes" id="UP001378960">
    <property type="component" value="Unassembled WGS sequence"/>
</dbReference>
<keyword evidence="2" id="KW-0472">Membrane</keyword>
<evidence type="ECO:0000256" key="2">
    <source>
        <dbReference type="SAM" id="Phobius"/>
    </source>
</evidence>
<feature type="compositionally biased region" description="Basic and acidic residues" evidence="1">
    <location>
        <begin position="59"/>
        <end position="85"/>
    </location>
</feature>
<feature type="transmembrane region" description="Helical" evidence="2">
    <location>
        <begin position="27"/>
        <end position="49"/>
    </location>
</feature>
<feature type="region of interest" description="Disordered" evidence="1">
    <location>
        <begin position="54"/>
        <end position="104"/>
    </location>
</feature>
<comment type="caution">
    <text evidence="3">The sequence shown here is derived from an EMBL/GenBank/DDBJ whole genome shotgun (WGS) entry which is preliminary data.</text>
</comment>
<evidence type="ECO:0000256" key="1">
    <source>
        <dbReference type="SAM" id="MobiDB-lite"/>
    </source>
</evidence>